<organism evidence="2 3">
    <name type="scientific">Xylaria bambusicola</name>
    <dbReference type="NCBI Taxonomy" id="326684"/>
    <lineage>
        <taxon>Eukaryota</taxon>
        <taxon>Fungi</taxon>
        <taxon>Dikarya</taxon>
        <taxon>Ascomycota</taxon>
        <taxon>Pezizomycotina</taxon>
        <taxon>Sordariomycetes</taxon>
        <taxon>Xylariomycetidae</taxon>
        <taxon>Xylariales</taxon>
        <taxon>Xylariaceae</taxon>
        <taxon>Xylaria</taxon>
    </lineage>
</organism>
<evidence type="ECO:0000256" key="1">
    <source>
        <dbReference type="SAM" id="MobiDB-lite"/>
    </source>
</evidence>
<accession>A0AAN7UK55</accession>
<proteinExistence type="predicted"/>
<keyword evidence="3" id="KW-1185">Reference proteome</keyword>
<name>A0AAN7UK55_9PEZI</name>
<feature type="compositionally biased region" description="Polar residues" evidence="1">
    <location>
        <begin position="563"/>
        <end position="609"/>
    </location>
</feature>
<feature type="compositionally biased region" description="Basic and acidic residues" evidence="1">
    <location>
        <begin position="235"/>
        <end position="250"/>
    </location>
</feature>
<feature type="compositionally biased region" description="Low complexity" evidence="1">
    <location>
        <begin position="368"/>
        <end position="382"/>
    </location>
</feature>
<dbReference type="EMBL" id="JAWHQM010000004">
    <property type="protein sequence ID" value="KAK5626621.1"/>
    <property type="molecule type" value="Genomic_DNA"/>
</dbReference>
<feature type="compositionally biased region" description="Polar residues" evidence="1">
    <location>
        <begin position="673"/>
        <end position="682"/>
    </location>
</feature>
<evidence type="ECO:0000313" key="3">
    <source>
        <dbReference type="Proteomes" id="UP001305414"/>
    </source>
</evidence>
<protein>
    <submittedName>
        <fullName evidence="2">Uncharacterized protein</fullName>
    </submittedName>
</protein>
<feature type="compositionally biased region" description="Polar residues" evidence="1">
    <location>
        <begin position="383"/>
        <end position="399"/>
    </location>
</feature>
<feature type="compositionally biased region" description="Polar residues" evidence="1">
    <location>
        <begin position="113"/>
        <end position="129"/>
    </location>
</feature>
<feature type="compositionally biased region" description="Polar residues" evidence="1">
    <location>
        <begin position="724"/>
        <end position="761"/>
    </location>
</feature>
<evidence type="ECO:0000313" key="2">
    <source>
        <dbReference type="EMBL" id="KAK5626621.1"/>
    </source>
</evidence>
<feature type="compositionally biased region" description="Polar residues" evidence="1">
    <location>
        <begin position="642"/>
        <end position="655"/>
    </location>
</feature>
<sequence length="1104" mass="117999">MPLPSALVPLPSLIFVPSFPLPVVYKPPTRSLIILHLDRGSNTSYKTNVNRTKTRKWVEAKVQNYDGDDWGNDYDDNYDDGNDQPYEPEPMPPKTTGPTGLRQPGQTGHWLPSSRTFSQPATTPWSSADSCAPGPSSLRSPSGPPSLHVQTQPTATGTPPPSYAVESAHPATTSSHTNVPLGSYSAGPTTTPSRFPPRKSSMGQQDRPDIDSKQVSKPDTRPGSSSSNRIVRPADIYKRVGEEKEKERVSIESGRPSLDSIHNRSDAQFRLLGDQHRRTSLESHDGSDSARTRKPNLAPVAERKSEYGMDGLLAKAQADQSTTSYEPAVSGPQFAISQNEPSDELKADLMKSRRFSTSPQLPTLSRMSGFGDDFFSSSGNNSAWASPSLLTSPDKQSPLSDEPRTTAGPNDEIQKEQSLTTEESAELDPVTTIANKHEVKTGGTRGADQSQLGGNRPQPPGGWVSESTSVPVYSEGVTPADQQQKTHDGVHSTDTTGMIKSGTGSDEMPQVTEIPSSSAPTNPPENISDNTSASEPRATKSNGDAERQDNGVSPESPAIERPNTVSPSLPPLETQNLSNQLRSQSRPTSTIGYSSERGNPQIQPSSADQPATGHPSDTGFSPTAPLNPNRHQAEQPSFILPSPQQRQSTIDTVETASPEKESDKLREEIIKSLSPTPISPGSNDLPIRGNSDAAPSPGDLTRESKYLSGVYDDYLSLAEEKSLQELSQAHKASTHITSNHPASVANGSISLPHDTSLSQPAPLSPVKSPAPENNTRLRRFSWQQDPEEMTLSPAESKPPMPVMSPDSSTAGQVDAAAEPASNANGVSPVADPLSPENGAVGTISHQVSQVSSLTPDASLAPIESPSPVSFATTRRPNLISDVPSAVRLSLADEKEKVLIGDVQSTTSETSERHPALQQALEPADRAASPVIKVPSGFPPQPSVEPTPFREILNLGSYEERVRKFDETREQFYVMESGLSDWLVHLQSQSEHTDVMATNNQQPLLSKTGAQQAVSTGVAGASQFPHKSGPTASHTRRMSIGGVQQLMAGQSGGFGGSGNQMGTKSKELLHAAGAFGNKGMKSGMKLFNKGKNKLRERAAGDKAFF</sequence>
<comment type="caution">
    <text evidence="2">The sequence shown here is derived from an EMBL/GenBank/DDBJ whole genome shotgun (WGS) entry which is preliminary data.</text>
</comment>
<feature type="region of interest" description="Disordered" evidence="1">
    <location>
        <begin position="279"/>
        <end position="704"/>
    </location>
</feature>
<feature type="compositionally biased region" description="Basic and acidic residues" evidence="1">
    <location>
        <begin position="206"/>
        <end position="220"/>
    </location>
</feature>
<feature type="compositionally biased region" description="Basic and acidic residues" evidence="1">
    <location>
        <begin position="279"/>
        <end position="291"/>
    </location>
</feature>
<feature type="compositionally biased region" description="Low complexity" evidence="1">
    <location>
        <begin position="133"/>
        <end position="157"/>
    </location>
</feature>
<feature type="compositionally biased region" description="Polar residues" evidence="1">
    <location>
        <begin position="513"/>
        <end position="542"/>
    </location>
</feature>
<gene>
    <name evidence="2" type="ORF">RRF57_002336</name>
</gene>
<feature type="region of interest" description="Disordered" evidence="1">
    <location>
        <begin position="724"/>
        <end position="840"/>
    </location>
</feature>
<feature type="compositionally biased region" description="Acidic residues" evidence="1">
    <location>
        <begin position="66"/>
        <end position="82"/>
    </location>
</feature>
<feature type="region of interest" description="Disordered" evidence="1">
    <location>
        <begin position="65"/>
        <end position="264"/>
    </location>
</feature>
<feature type="compositionally biased region" description="Basic and acidic residues" evidence="1">
    <location>
        <begin position="657"/>
        <end position="670"/>
    </location>
</feature>
<dbReference type="AlphaFoldDB" id="A0AAN7UK55"/>
<feature type="compositionally biased region" description="Polar residues" evidence="1">
    <location>
        <begin position="618"/>
        <end position="630"/>
    </location>
</feature>
<feature type="compositionally biased region" description="Polar residues" evidence="1">
    <location>
        <begin position="492"/>
        <end position="504"/>
    </location>
</feature>
<feature type="compositionally biased region" description="Polar residues" evidence="1">
    <location>
        <begin position="170"/>
        <end position="193"/>
    </location>
</feature>
<reference evidence="2 3" key="1">
    <citation type="submission" date="2023-10" db="EMBL/GenBank/DDBJ databases">
        <title>Draft genome sequence of Xylaria bambusicola isolate GMP-LS, the root and basal stem rot pathogen of sugarcane in Indonesia.</title>
        <authorList>
            <person name="Selvaraj P."/>
            <person name="Muralishankar V."/>
            <person name="Muruganantham S."/>
            <person name="Sp S."/>
            <person name="Haryani S."/>
            <person name="Lau K.J.X."/>
            <person name="Naqvi N.I."/>
        </authorList>
    </citation>
    <scope>NUCLEOTIDE SEQUENCE [LARGE SCALE GENOMIC DNA]</scope>
    <source>
        <strain evidence="2">GMP-LS</strain>
    </source>
</reference>
<dbReference type="Proteomes" id="UP001305414">
    <property type="component" value="Unassembled WGS sequence"/>
</dbReference>
<feature type="compositionally biased region" description="Polar residues" evidence="1">
    <location>
        <begin position="355"/>
        <end position="366"/>
    </location>
</feature>